<sequence>MTTSLMKQDNADNKNPTQVGTALQVFHNLGTLKDTVTNVVDGYCTTLEDSINNALDVKVLTQPSQSAVRGGPGRATMPTPGNTAAFRASLWTNMEKLMDHICAACGQVQHLQKVLTKKRDPVSHICFIEEIVKPAISPMVTGKKFYFPMDDRDSFIFLDIVGMSPEKALKDSLQPYEAAYLSKSLSRLFDPINLVFPPGGRNPPSSDELDGIIKTIASELNVAAVDANLTLAVSKNVAKTIQLYGVKSEQLFSQSLLE</sequence>
<dbReference type="AlphaFoldDB" id="G3I7S5"/>
<proteinExistence type="predicted"/>
<gene>
    <name evidence="2" type="ORF">I79_019573</name>
</gene>
<organism evidence="2 3">
    <name type="scientific">Cricetulus griseus</name>
    <name type="common">Chinese hamster</name>
    <name type="synonym">Cricetulus barabensis griseus</name>
    <dbReference type="NCBI Taxonomy" id="10029"/>
    <lineage>
        <taxon>Eukaryota</taxon>
        <taxon>Metazoa</taxon>
        <taxon>Chordata</taxon>
        <taxon>Craniata</taxon>
        <taxon>Vertebrata</taxon>
        <taxon>Euteleostomi</taxon>
        <taxon>Mammalia</taxon>
        <taxon>Eutheria</taxon>
        <taxon>Euarchontoglires</taxon>
        <taxon>Glires</taxon>
        <taxon>Rodentia</taxon>
        <taxon>Myomorpha</taxon>
        <taxon>Muroidea</taxon>
        <taxon>Cricetidae</taxon>
        <taxon>Cricetinae</taxon>
        <taxon>Cricetulus</taxon>
    </lineage>
</organism>
<dbReference type="PANTHER" id="PTHR13228">
    <property type="entry name" value="CONSERVED OLIGOMERIC GOLGI COMPLEX COMPONENT 5"/>
    <property type="match status" value="1"/>
</dbReference>
<dbReference type="PANTHER" id="PTHR13228:SF3">
    <property type="entry name" value="CONSERVED OLIGOMERIC GOLGI COMPLEX SUBUNIT 5"/>
    <property type="match status" value="1"/>
</dbReference>
<dbReference type="InParanoid" id="G3I7S5"/>
<dbReference type="EMBL" id="JH001453">
    <property type="protein sequence ID" value="EGW14022.1"/>
    <property type="molecule type" value="Genomic_DNA"/>
</dbReference>
<dbReference type="STRING" id="10029.G3I7S5"/>
<dbReference type="eggNOG" id="KOG2211">
    <property type="taxonomic scope" value="Eukaryota"/>
</dbReference>
<reference evidence="3" key="1">
    <citation type="journal article" date="2011" name="Nat. Biotechnol.">
        <title>The genomic sequence of the Chinese hamster ovary (CHO)-K1 cell line.</title>
        <authorList>
            <person name="Xu X."/>
            <person name="Nagarajan H."/>
            <person name="Lewis N.E."/>
            <person name="Pan S."/>
            <person name="Cai Z."/>
            <person name="Liu X."/>
            <person name="Chen W."/>
            <person name="Xie M."/>
            <person name="Wang W."/>
            <person name="Hammond S."/>
            <person name="Andersen M.R."/>
            <person name="Neff N."/>
            <person name="Passarelli B."/>
            <person name="Koh W."/>
            <person name="Fan H.C."/>
            <person name="Wang J."/>
            <person name="Gui Y."/>
            <person name="Lee K.H."/>
            <person name="Betenbaugh M.J."/>
            <person name="Quake S.R."/>
            <person name="Famili I."/>
            <person name="Palsson B.O."/>
            <person name="Wang J."/>
        </authorList>
    </citation>
    <scope>NUCLEOTIDE SEQUENCE [LARGE SCALE GENOMIC DNA]</scope>
    <source>
        <strain evidence="3">CHO K1 cell line</strain>
    </source>
</reference>
<name>G3I7S5_CRIGR</name>
<feature type="domain" description="Conserved oligomeric Golgi complex subunit 5 helical" evidence="1">
    <location>
        <begin position="5"/>
        <end position="175"/>
    </location>
</feature>
<dbReference type="GO" id="GO:0006891">
    <property type="term" value="P:intra-Golgi vesicle-mediated transport"/>
    <property type="evidence" value="ECO:0007669"/>
    <property type="project" value="InterPro"/>
</dbReference>
<dbReference type="InterPro" id="IPR048485">
    <property type="entry name" value="COG5_helical"/>
</dbReference>
<accession>G3I7S5</accession>
<protein>
    <submittedName>
        <fullName evidence="2">Conserved oligomeric Golgi complex subunit 5</fullName>
    </submittedName>
</protein>
<dbReference type="GO" id="GO:0017119">
    <property type="term" value="C:Golgi transport complex"/>
    <property type="evidence" value="ECO:0007669"/>
    <property type="project" value="InterPro"/>
</dbReference>
<dbReference type="Proteomes" id="UP000001075">
    <property type="component" value="Unassembled WGS sequence"/>
</dbReference>
<evidence type="ECO:0000313" key="2">
    <source>
        <dbReference type="EMBL" id="EGW14022.1"/>
    </source>
</evidence>
<dbReference type="InterPro" id="IPR019465">
    <property type="entry name" value="Cog5"/>
</dbReference>
<dbReference type="Pfam" id="PF20649">
    <property type="entry name" value="COG5_C"/>
    <property type="match status" value="1"/>
</dbReference>
<evidence type="ECO:0000259" key="1">
    <source>
        <dbReference type="Pfam" id="PF20649"/>
    </source>
</evidence>
<evidence type="ECO:0000313" key="3">
    <source>
        <dbReference type="Proteomes" id="UP000001075"/>
    </source>
</evidence>
<dbReference type="GlyGen" id="G3I7S5">
    <property type="glycosylation" value="1 site"/>
</dbReference>